<evidence type="ECO:0000313" key="4">
    <source>
        <dbReference type="Proteomes" id="UP000007148"/>
    </source>
</evidence>
<dbReference type="InterPro" id="IPR019434">
    <property type="entry name" value="DUF2423"/>
</dbReference>
<feature type="compositionally biased region" description="Basic and acidic residues" evidence="1">
    <location>
        <begin position="36"/>
        <end position="51"/>
    </location>
</feature>
<protein>
    <recommendedName>
        <fullName evidence="2">DUF2423 domain-containing protein</fullName>
    </recommendedName>
</protein>
<gene>
    <name evidence="3" type="ORF">PIIN_01117</name>
</gene>
<dbReference type="Proteomes" id="UP000007148">
    <property type="component" value="Unassembled WGS sequence"/>
</dbReference>
<dbReference type="EMBL" id="CAFZ01000011">
    <property type="protein sequence ID" value="CCA67284.1"/>
    <property type="molecule type" value="Genomic_DNA"/>
</dbReference>
<evidence type="ECO:0000256" key="1">
    <source>
        <dbReference type="SAM" id="MobiDB-lite"/>
    </source>
</evidence>
<evidence type="ECO:0000259" key="2">
    <source>
        <dbReference type="Pfam" id="PF10338"/>
    </source>
</evidence>
<name>G4T7F1_SERID</name>
<accession>G4T7F1</accession>
<feature type="region of interest" description="Disordered" evidence="1">
    <location>
        <begin position="36"/>
        <end position="55"/>
    </location>
</feature>
<proteinExistence type="predicted"/>
<feature type="domain" description="DUF2423" evidence="2">
    <location>
        <begin position="1"/>
        <end position="43"/>
    </location>
</feature>
<dbReference type="HOGENOM" id="CLU_2038936_0_0_1"/>
<keyword evidence="4" id="KW-1185">Reference proteome</keyword>
<dbReference type="AlphaFoldDB" id="G4T7F1"/>
<dbReference type="Pfam" id="PF10338">
    <property type="entry name" value="YBL028C_N"/>
    <property type="match status" value="1"/>
</dbReference>
<evidence type="ECO:0000313" key="3">
    <source>
        <dbReference type="EMBL" id="CCA67284.1"/>
    </source>
</evidence>
<dbReference type="STRING" id="1109443.G4T7F1"/>
<sequence>MAKSTRSKTKRSFRRNKREDSVYAATHAARLERLSKKLADIAQPEKADKQTTLDTMDGENEVQGWPFFALLGLVDPDEIGAFGSPNLNQRPNSGHESDWLRGLSTVTWQTLSDPRLMAAVS</sequence>
<dbReference type="OrthoDB" id="4087970at2759"/>
<feature type="region of interest" description="Disordered" evidence="1">
    <location>
        <begin position="1"/>
        <end position="20"/>
    </location>
</feature>
<reference evidence="3 4" key="1">
    <citation type="journal article" date="2011" name="PLoS Pathog.">
        <title>Endophytic Life Strategies Decoded by Genome and Transcriptome Analyses of the Mutualistic Root Symbiont Piriformospora indica.</title>
        <authorList>
            <person name="Zuccaro A."/>
            <person name="Lahrmann U."/>
            <person name="Guldener U."/>
            <person name="Langen G."/>
            <person name="Pfiffi S."/>
            <person name="Biedenkopf D."/>
            <person name="Wong P."/>
            <person name="Samans B."/>
            <person name="Grimm C."/>
            <person name="Basiewicz M."/>
            <person name="Murat C."/>
            <person name="Martin F."/>
            <person name="Kogel K.H."/>
        </authorList>
    </citation>
    <scope>NUCLEOTIDE SEQUENCE [LARGE SCALE GENOMIC DNA]</scope>
    <source>
        <strain evidence="3 4">DSM 11827</strain>
    </source>
</reference>
<feature type="compositionally biased region" description="Basic residues" evidence="1">
    <location>
        <begin position="1"/>
        <end position="16"/>
    </location>
</feature>
<organism evidence="3 4">
    <name type="scientific">Serendipita indica (strain DSM 11827)</name>
    <name type="common">Root endophyte fungus</name>
    <name type="synonym">Piriformospora indica</name>
    <dbReference type="NCBI Taxonomy" id="1109443"/>
    <lineage>
        <taxon>Eukaryota</taxon>
        <taxon>Fungi</taxon>
        <taxon>Dikarya</taxon>
        <taxon>Basidiomycota</taxon>
        <taxon>Agaricomycotina</taxon>
        <taxon>Agaricomycetes</taxon>
        <taxon>Sebacinales</taxon>
        <taxon>Serendipitaceae</taxon>
        <taxon>Serendipita</taxon>
    </lineage>
</organism>
<dbReference type="InParanoid" id="G4T7F1"/>
<comment type="caution">
    <text evidence="3">The sequence shown here is derived from an EMBL/GenBank/DDBJ whole genome shotgun (WGS) entry which is preliminary data.</text>
</comment>